<dbReference type="AlphaFoldDB" id="A0A1D6JR34"/>
<dbReference type="Gene3D" id="3.30.200.20">
    <property type="entry name" value="Phosphorylase Kinase, domain 1"/>
    <property type="match status" value="1"/>
</dbReference>
<dbReference type="InterPro" id="IPR011989">
    <property type="entry name" value="ARM-like"/>
</dbReference>
<proteinExistence type="predicted"/>
<feature type="compositionally biased region" description="Polar residues" evidence="3">
    <location>
        <begin position="520"/>
        <end position="530"/>
    </location>
</feature>
<dbReference type="PANTHER" id="PTHR12696">
    <property type="entry name" value="TIP120"/>
    <property type="match status" value="1"/>
</dbReference>
<evidence type="ECO:0000259" key="4">
    <source>
        <dbReference type="Pfam" id="PF21144"/>
    </source>
</evidence>
<name>A0A1D6JR34_MAIZE</name>
<dbReference type="SUPFAM" id="SSF48371">
    <property type="entry name" value="ARM repeat"/>
    <property type="match status" value="1"/>
</dbReference>
<dbReference type="Pfam" id="PF25782">
    <property type="entry name" value="TPR_CAND1"/>
    <property type="match status" value="1"/>
</dbReference>
<evidence type="ECO:0000256" key="1">
    <source>
        <dbReference type="ARBA" id="ARBA00022737"/>
    </source>
</evidence>
<evidence type="ECO:0000256" key="2">
    <source>
        <dbReference type="ARBA" id="ARBA00022786"/>
    </source>
</evidence>
<dbReference type="InterPro" id="IPR048967">
    <property type="entry name" value="Aquarius_insert"/>
</dbReference>
<dbReference type="GO" id="GO:0010265">
    <property type="term" value="P:SCF complex assembly"/>
    <property type="evidence" value="ECO:0007669"/>
    <property type="project" value="InterPro"/>
</dbReference>
<dbReference type="SMR" id="A0A1D6JR34"/>
<evidence type="ECO:0000313" key="5">
    <source>
        <dbReference type="EMBL" id="ONL94416.1"/>
    </source>
</evidence>
<keyword evidence="2" id="KW-0833">Ubl conjugation pathway</keyword>
<dbReference type="ExpressionAtlas" id="A0A1D6JR34">
    <property type="expression patterns" value="baseline and differential"/>
</dbReference>
<dbReference type="InterPro" id="IPR011009">
    <property type="entry name" value="Kinase-like_dom_sf"/>
</dbReference>
<accession>A0A1D6JR34</accession>
<organism evidence="5">
    <name type="scientific">Zea mays</name>
    <name type="common">Maize</name>
    <dbReference type="NCBI Taxonomy" id="4577"/>
    <lineage>
        <taxon>Eukaryota</taxon>
        <taxon>Viridiplantae</taxon>
        <taxon>Streptophyta</taxon>
        <taxon>Embryophyta</taxon>
        <taxon>Tracheophyta</taxon>
        <taxon>Spermatophyta</taxon>
        <taxon>Magnoliopsida</taxon>
        <taxon>Liliopsida</taxon>
        <taxon>Poales</taxon>
        <taxon>Poaceae</taxon>
        <taxon>PACMAD clade</taxon>
        <taxon>Panicoideae</taxon>
        <taxon>Andropogonodae</taxon>
        <taxon>Andropogoneae</taxon>
        <taxon>Tripsacinae</taxon>
        <taxon>Zea</taxon>
    </lineage>
</organism>
<feature type="compositionally biased region" description="Basic and acidic residues" evidence="3">
    <location>
        <begin position="531"/>
        <end position="542"/>
    </location>
</feature>
<dbReference type="Gene3D" id="1.25.10.10">
    <property type="entry name" value="Leucine-rich Repeat Variant"/>
    <property type="match status" value="1"/>
</dbReference>
<reference evidence="5" key="1">
    <citation type="submission" date="2015-12" db="EMBL/GenBank/DDBJ databases">
        <title>Update maize B73 reference genome by single molecule sequencing technologies.</title>
        <authorList>
            <consortium name="Maize Genome Sequencing Project"/>
            <person name="Ware D."/>
        </authorList>
    </citation>
    <scope>NUCLEOTIDE SEQUENCE [LARGE SCALE GENOMIC DNA]</scope>
    <source>
        <tissue evidence="5">Seedling</tissue>
    </source>
</reference>
<dbReference type="InterPro" id="IPR039852">
    <property type="entry name" value="CAND1/CAND2"/>
</dbReference>
<dbReference type="STRING" id="4577.A0A1D6JR34"/>
<evidence type="ECO:0000256" key="3">
    <source>
        <dbReference type="SAM" id="MobiDB-lite"/>
    </source>
</evidence>
<protein>
    <submittedName>
        <fullName evidence="5">Cullin-associated NEDD8-dissociated protein 1</fullName>
    </submittedName>
</protein>
<keyword evidence="1" id="KW-0677">Repeat</keyword>
<dbReference type="EMBL" id="CM007647">
    <property type="protein sequence ID" value="ONL94416.1"/>
    <property type="molecule type" value="Genomic_DNA"/>
</dbReference>
<dbReference type="Pfam" id="PF21144">
    <property type="entry name" value="Aquarius_N_3rd"/>
    <property type="match status" value="1"/>
</dbReference>
<sequence length="557" mass="62176">MTSKTSGSITTSLSTMGKLSSVGSNFMASAGSRSTSGGFDEGAKYFDGQILKAPNLHTFTFIELKTATKNFRPDSVLGEGGFGRVYKGWVDEKTMAPTRNGTDMVVAVKKLNSESMQGFEEWQMQYMIVDGVSSSWYIKFDTFTPAAERGLPVTRVISRMTLQQILARAVGYDAILNGSHVVNFTDDGSKVTAILEDDRIFELPYWRTVEYLKVRKTLFGHSDATYSGYTCYTGIADFVPPDIDTVGESANEYTDDEDASWKVRRASSKCLSAIIVSRPEMLVKMFLEACPKLIERFREREENVKMDIFNTFIELLRQTGNVTKGQGDIDESRKILHLDCMFCLSVSCPHASFCFAFQPSLVAEARGPKVVKSINRQLREKSIKTKVGTFSVLKELVVVLPDCLADHFGSLVPGIEKALNDKSSTSNLKIEALVLTRLVMASHSPSVFHPYIKWMNMPDLLEVIDFKDTFLDANHVQQSFPDYQVTFINSDGTKNLHPSPPFKIRLSKKMRESSHALPGNMNSNLTVKSRNNMDDGEPQKEKLIVETYIPADPGPYP</sequence>
<dbReference type="SUPFAM" id="SSF56112">
    <property type="entry name" value="Protein kinase-like (PK-like)"/>
    <property type="match status" value="1"/>
</dbReference>
<dbReference type="InParanoid" id="A0A1D6JR34"/>
<gene>
    <name evidence="5" type="ORF">ZEAMMB73_Zm00001d027974</name>
</gene>
<dbReference type="InterPro" id="IPR016024">
    <property type="entry name" value="ARM-type_fold"/>
</dbReference>
<feature type="region of interest" description="Disordered" evidence="3">
    <location>
        <begin position="513"/>
        <end position="542"/>
    </location>
</feature>
<feature type="domain" description="RNA helicase aquarius insertion" evidence="4">
    <location>
        <begin position="461"/>
        <end position="557"/>
    </location>
</feature>